<evidence type="ECO:0000256" key="1">
    <source>
        <dbReference type="ARBA" id="ARBA00004370"/>
    </source>
</evidence>
<dbReference type="Proteomes" id="UP000092574">
    <property type="component" value="Chromosome"/>
</dbReference>
<evidence type="ECO:0000313" key="7">
    <source>
        <dbReference type="EMBL" id="ANU77147.1"/>
    </source>
</evidence>
<accession>A0A1C7IBV9</accession>
<dbReference type="Pfam" id="PF02518">
    <property type="entry name" value="HATPase_c"/>
    <property type="match status" value="1"/>
</dbReference>
<dbReference type="Gene3D" id="3.30.565.10">
    <property type="entry name" value="Histidine kinase-like ATPase, C-terminal domain"/>
    <property type="match status" value="1"/>
</dbReference>
<dbReference type="Gene3D" id="6.10.340.10">
    <property type="match status" value="1"/>
</dbReference>
<keyword evidence="8" id="KW-1185">Reference proteome</keyword>
<dbReference type="PANTHER" id="PTHR34220:SF7">
    <property type="entry name" value="SENSOR HISTIDINE KINASE YPDA"/>
    <property type="match status" value="1"/>
</dbReference>
<dbReference type="InterPro" id="IPR003594">
    <property type="entry name" value="HATPase_dom"/>
</dbReference>
<dbReference type="PROSITE" id="PS50885">
    <property type="entry name" value="HAMP"/>
    <property type="match status" value="1"/>
</dbReference>
<dbReference type="EMBL" id="CP015405">
    <property type="protein sequence ID" value="ANU77147.1"/>
    <property type="molecule type" value="Genomic_DNA"/>
</dbReference>
<feature type="transmembrane region" description="Helical" evidence="5">
    <location>
        <begin position="293"/>
        <end position="312"/>
    </location>
</feature>
<evidence type="ECO:0000256" key="4">
    <source>
        <dbReference type="ARBA" id="ARBA00022777"/>
    </source>
</evidence>
<dbReference type="RefSeq" id="WP_065543277.1">
    <property type="nucleotide sequence ID" value="NZ_CP015405.2"/>
</dbReference>
<protein>
    <submittedName>
        <fullName evidence="7">Sensor histidine kinase</fullName>
    </submittedName>
</protein>
<dbReference type="SMART" id="SM00304">
    <property type="entry name" value="HAMP"/>
    <property type="match status" value="1"/>
</dbReference>
<evidence type="ECO:0000256" key="2">
    <source>
        <dbReference type="ARBA" id="ARBA00022553"/>
    </source>
</evidence>
<dbReference type="InterPro" id="IPR036890">
    <property type="entry name" value="HATPase_C_sf"/>
</dbReference>
<evidence type="ECO:0000313" key="8">
    <source>
        <dbReference type="Proteomes" id="UP000092574"/>
    </source>
</evidence>
<feature type="domain" description="HAMP" evidence="6">
    <location>
        <begin position="314"/>
        <end position="366"/>
    </location>
</feature>
<evidence type="ECO:0000259" key="6">
    <source>
        <dbReference type="PROSITE" id="PS50885"/>
    </source>
</evidence>
<dbReference type="AlphaFoldDB" id="A0A1C7IBV9"/>
<dbReference type="InterPro" id="IPR003660">
    <property type="entry name" value="HAMP_dom"/>
</dbReference>
<evidence type="ECO:0000256" key="3">
    <source>
        <dbReference type="ARBA" id="ARBA00022679"/>
    </source>
</evidence>
<dbReference type="OrthoDB" id="9809348at2"/>
<keyword evidence="5" id="KW-0472">Membrane</keyword>
<dbReference type="SMART" id="SM00387">
    <property type="entry name" value="HATPase_c"/>
    <property type="match status" value="1"/>
</dbReference>
<proteinExistence type="predicted"/>
<keyword evidence="2" id="KW-0597">Phosphoprotein</keyword>
<comment type="subcellular location">
    <subcellularLocation>
        <location evidence="1">Membrane</location>
    </subcellularLocation>
</comment>
<evidence type="ECO:0000256" key="5">
    <source>
        <dbReference type="SAM" id="Phobius"/>
    </source>
</evidence>
<dbReference type="Pfam" id="PF06580">
    <property type="entry name" value="His_kinase"/>
    <property type="match status" value="1"/>
</dbReference>
<dbReference type="GO" id="GO:0016020">
    <property type="term" value="C:membrane"/>
    <property type="evidence" value="ECO:0007669"/>
    <property type="project" value="UniProtKB-SubCell"/>
</dbReference>
<reference evidence="7" key="1">
    <citation type="submission" date="2017-04" db="EMBL/GenBank/DDBJ databases">
        <title>Complete Genome Sequences of Twelve Strains of a Stable Defined Moderately Diverse Mouse Microbiota 2 (sDMDMm2).</title>
        <authorList>
            <person name="Uchimura Y."/>
            <person name="Wyss M."/>
            <person name="Brugiroux S."/>
            <person name="Limenitakis J.P."/>
            <person name="Stecher B."/>
            <person name="McCoy K.D."/>
            <person name="Macpherson A.J."/>
        </authorList>
    </citation>
    <scope>NUCLEOTIDE SEQUENCE</scope>
    <source>
        <strain evidence="7">YL58</strain>
    </source>
</reference>
<organism evidence="7 8">
    <name type="scientific">Blautia pseudococcoides</name>
    <dbReference type="NCBI Taxonomy" id="1796616"/>
    <lineage>
        <taxon>Bacteria</taxon>
        <taxon>Bacillati</taxon>
        <taxon>Bacillota</taxon>
        <taxon>Clostridia</taxon>
        <taxon>Lachnospirales</taxon>
        <taxon>Lachnospiraceae</taxon>
        <taxon>Blautia</taxon>
    </lineage>
</organism>
<dbReference type="InterPro" id="IPR010559">
    <property type="entry name" value="Sig_transdc_His_kin_internal"/>
</dbReference>
<dbReference type="SUPFAM" id="SSF55874">
    <property type="entry name" value="ATPase domain of HSP90 chaperone/DNA topoisomerase II/histidine kinase"/>
    <property type="match status" value="1"/>
</dbReference>
<dbReference type="GO" id="GO:0000155">
    <property type="term" value="F:phosphorelay sensor kinase activity"/>
    <property type="evidence" value="ECO:0007669"/>
    <property type="project" value="InterPro"/>
</dbReference>
<feature type="transmembrane region" description="Helical" evidence="5">
    <location>
        <begin position="20"/>
        <end position="40"/>
    </location>
</feature>
<keyword evidence="3" id="KW-0808">Transferase</keyword>
<dbReference type="PANTHER" id="PTHR34220">
    <property type="entry name" value="SENSOR HISTIDINE KINASE YPDA"/>
    <property type="match status" value="1"/>
</dbReference>
<dbReference type="STRING" id="1796616.A4V09_16090"/>
<sequence length="597" mass="68964">MVYKKFSSLLTRIKVQKQLYIIFFIAIFIPVVSIGNYLIYNTRSLLLTHYEEQSYSDNLRVKSILLDLTSNIYDKAQSLASEQTLIQILSEDFNSPKDSLQIMENYHGFHHFLAQDASIQDISVYTFNTSLPEWKYIHQITEDVKNEDWYQQASHSVTPFWTKETVLDDFGNPQVILSLHTRIFLPLIKSYAIMNLSVSDNHLKNRIENSGLHTVLWLGGEDFFYCSRKNPPDSSLAAYGENLSGTYLGKIELKDRTSIGCVSRLTTHYSDSSFYVASLDYDGIPYINKITRIHIVILFLILLITSTFIYAFSKYFGHRVIKLRQTMHNVSHGSYTILDTFPGTDEISEAFTDLNTMIQNILAKEASVYEAQIRTQELTNQQQQMEFKMLSNQINPHFLYNTLETIRMRSLKAGNYEVANAVKLLGKSMRYVLENTATSFTFLSKELDYINIYMSIQKLRFHERINYSLKTPPHMDLKDYQILPLLLQPIVENAILHGLEDIEQDGHIIIHITEKEQNLFVDIFDNGCGMTPDELQKMDQTIYQHTKDSSKSIGLYNINQRIRLCYGSAYGMQIKSKKHCGTLVTLILPVLTTKEEQ</sequence>
<gene>
    <name evidence="7" type="ORF">A4V09_16090</name>
</gene>
<keyword evidence="5" id="KW-0812">Transmembrane</keyword>
<dbReference type="InterPro" id="IPR050640">
    <property type="entry name" value="Bact_2-comp_sensor_kinase"/>
</dbReference>
<name>A0A1C7IBV9_9FIRM</name>
<keyword evidence="5" id="KW-1133">Transmembrane helix</keyword>
<keyword evidence="4 7" id="KW-0418">Kinase</keyword>
<dbReference type="KEGG" id="byl:A4V09_16090"/>